<keyword evidence="3" id="KW-1185">Reference proteome</keyword>
<evidence type="ECO:0008006" key="5">
    <source>
        <dbReference type="Google" id="ProtNLM"/>
    </source>
</evidence>
<dbReference type="EMBL" id="JQAZ01000004">
    <property type="protein sequence ID" value="KRN31422.1"/>
    <property type="molecule type" value="Genomic_DNA"/>
</dbReference>
<sequence>MPYLDVHPRYEIVKGFEAAMLNFAKVSYTPDFITYDDEGNVAHVFDVKNSFGIYGIDASNRLRFKLFTRATGYPVEAVVVNKNSFRTKLMGATSHVKEFKHTDVNYPSILKQMQAERESW</sequence>
<dbReference type="PATRIC" id="fig|81857.3.peg.103"/>
<reference evidence="3 4" key="1">
    <citation type="journal article" date="2015" name="Genome Announc.">
        <title>Expanding the biotechnology potential of lactobacilli through comparative genomics of 213 strains and associated genera.</title>
        <authorList>
            <person name="Sun Z."/>
            <person name="Harris H.M."/>
            <person name="McCann A."/>
            <person name="Guo C."/>
            <person name="Argimon S."/>
            <person name="Zhang W."/>
            <person name="Yang X."/>
            <person name="Jeffery I.B."/>
            <person name="Cooney J.C."/>
            <person name="Kagawa T.F."/>
            <person name="Liu W."/>
            <person name="Song Y."/>
            <person name="Salvetti E."/>
            <person name="Wrobel A."/>
            <person name="Rasinkangas P."/>
            <person name="Parkhill J."/>
            <person name="Rea M.C."/>
            <person name="O'Sullivan O."/>
            <person name="Ritari J."/>
            <person name="Douillard F.P."/>
            <person name="Paul Ross R."/>
            <person name="Yang R."/>
            <person name="Briner A.E."/>
            <person name="Felis G.E."/>
            <person name="de Vos W.M."/>
            <person name="Barrangou R."/>
            <person name="Klaenhammer T.R."/>
            <person name="Caufield P.W."/>
            <person name="Cui Y."/>
            <person name="Zhang H."/>
            <person name="O'Toole P.W."/>
        </authorList>
    </citation>
    <scope>NUCLEOTIDE SEQUENCE [LARGE SCALE GENOMIC DNA]</scope>
    <source>
        <strain evidence="1 4">ATCC BAA-66</strain>
        <strain evidence="2 3">DSM 13344</strain>
    </source>
</reference>
<dbReference type="Proteomes" id="UP000051751">
    <property type="component" value="Unassembled WGS sequence"/>
</dbReference>
<evidence type="ECO:0000313" key="2">
    <source>
        <dbReference type="EMBL" id="KRN31422.1"/>
    </source>
</evidence>
<comment type="caution">
    <text evidence="1">The sequence shown here is derived from an EMBL/GenBank/DDBJ whole genome shotgun (WGS) entry which is preliminary data.</text>
</comment>
<name>A0A0R2FWE1_9LACO</name>
<organism evidence="1 4">
    <name type="scientific">Lactobacillus selangorensis</name>
    <dbReference type="NCBI Taxonomy" id="81857"/>
    <lineage>
        <taxon>Bacteria</taxon>
        <taxon>Bacillati</taxon>
        <taxon>Bacillota</taxon>
        <taxon>Bacilli</taxon>
        <taxon>Lactobacillales</taxon>
        <taxon>Lactobacillaceae</taxon>
        <taxon>Lactobacillus</taxon>
    </lineage>
</organism>
<protein>
    <recommendedName>
        <fullName evidence="5">DUF1064 domain-containing protein</fullName>
    </recommendedName>
</protein>
<gene>
    <name evidence="1" type="ORF">IV38_GL000100</name>
    <name evidence="2" type="ORF">IV40_GL001418</name>
</gene>
<evidence type="ECO:0000313" key="4">
    <source>
        <dbReference type="Proteomes" id="UP000051751"/>
    </source>
</evidence>
<dbReference type="STRING" id="81857.IV38_GL000100"/>
<dbReference type="AlphaFoldDB" id="A0A0R2FWE1"/>
<dbReference type="EMBL" id="JQAT01000001">
    <property type="protein sequence ID" value="KRN29220.1"/>
    <property type="molecule type" value="Genomic_DNA"/>
</dbReference>
<dbReference type="Proteomes" id="UP000051645">
    <property type="component" value="Unassembled WGS sequence"/>
</dbReference>
<evidence type="ECO:0000313" key="1">
    <source>
        <dbReference type="EMBL" id="KRN29220.1"/>
    </source>
</evidence>
<accession>A0A0R2FWE1</accession>
<evidence type="ECO:0000313" key="3">
    <source>
        <dbReference type="Proteomes" id="UP000051645"/>
    </source>
</evidence>
<proteinExistence type="predicted"/>